<reference evidence="1" key="1">
    <citation type="submission" date="2019-08" db="EMBL/GenBank/DDBJ databases">
        <authorList>
            <person name="Kucharzyk K."/>
            <person name="Murdoch R.W."/>
            <person name="Higgins S."/>
            <person name="Loffler F."/>
        </authorList>
    </citation>
    <scope>NUCLEOTIDE SEQUENCE</scope>
</reference>
<sequence length="121" mass="13190">MSRGKGLKIGDVGTVGVIAGTHIIASRRDLSGQVRTHPVEVARPGSVCGAENTPRPETVTIPIGAAERQIDGDALQRLPIAFAQVFVEKKQFLHWTIPVYRINVIPKRSIFHLPGGFLCVW</sequence>
<proteinExistence type="predicted"/>
<dbReference type="AlphaFoldDB" id="A0A645GQS5"/>
<gene>
    <name evidence="1" type="ORF">SDC9_173738</name>
</gene>
<organism evidence="1">
    <name type="scientific">bioreactor metagenome</name>
    <dbReference type="NCBI Taxonomy" id="1076179"/>
    <lineage>
        <taxon>unclassified sequences</taxon>
        <taxon>metagenomes</taxon>
        <taxon>ecological metagenomes</taxon>
    </lineage>
</organism>
<evidence type="ECO:0000313" key="1">
    <source>
        <dbReference type="EMBL" id="MPN26314.1"/>
    </source>
</evidence>
<comment type="caution">
    <text evidence="1">The sequence shown here is derived from an EMBL/GenBank/DDBJ whole genome shotgun (WGS) entry which is preliminary data.</text>
</comment>
<name>A0A645GQS5_9ZZZZ</name>
<protein>
    <submittedName>
        <fullName evidence="1">Uncharacterized protein</fullName>
    </submittedName>
</protein>
<accession>A0A645GQS5</accession>
<dbReference type="EMBL" id="VSSQ01075793">
    <property type="protein sequence ID" value="MPN26314.1"/>
    <property type="molecule type" value="Genomic_DNA"/>
</dbReference>